<dbReference type="Pfam" id="PF01094">
    <property type="entry name" value="ANF_receptor"/>
    <property type="match status" value="1"/>
</dbReference>
<keyword evidence="4" id="KW-0472">Membrane</keyword>
<dbReference type="AlphaFoldDB" id="A0AAV4GZF7"/>
<evidence type="ECO:0000256" key="2">
    <source>
        <dbReference type="ARBA" id="ARBA00022692"/>
    </source>
</evidence>
<evidence type="ECO:0000256" key="4">
    <source>
        <dbReference type="ARBA" id="ARBA00023136"/>
    </source>
</evidence>
<evidence type="ECO:0000313" key="6">
    <source>
        <dbReference type="EMBL" id="GFR89705.1"/>
    </source>
</evidence>
<organism evidence="6 7">
    <name type="scientific">Elysia marginata</name>
    <dbReference type="NCBI Taxonomy" id="1093978"/>
    <lineage>
        <taxon>Eukaryota</taxon>
        <taxon>Metazoa</taxon>
        <taxon>Spiralia</taxon>
        <taxon>Lophotrochozoa</taxon>
        <taxon>Mollusca</taxon>
        <taxon>Gastropoda</taxon>
        <taxon>Heterobranchia</taxon>
        <taxon>Euthyneura</taxon>
        <taxon>Panpulmonata</taxon>
        <taxon>Sacoglossa</taxon>
        <taxon>Placobranchoidea</taxon>
        <taxon>Plakobranchidae</taxon>
        <taxon>Elysia</taxon>
    </lineage>
</organism>
<evidence type="ECO:0000256" key="3">
    <source>
        <dbReference type="ARBA" id="ARBA00022989"/>
    </source>
</evidence>
<feature type="domain" description="Receptor ligand binding region" evidence="5">
    <location>
        <begin position="113"/>
        <end position="238"/>
    </location>
</feature>
<name>A0AAV4GZF7_9GAST</name>
<evidence type="ECO:0000256" key="1">
    <source>
        <dbReference type="ARBA" id="ARBA00004370"/>
    </source>
</evidence>
<comment type="caution">
    <text evidence="6">The sequence shown here is derived from an EMBL/GenBank/DDBJ whole genome shotgun (WGS) entry which is preliminary data.</text>
</comment>
<proteinExistence type="predicted"/>
<comment type="subcellular location">
    <subcellularLocation>
        <location evidence="1">Membrane</location>
    </subcellularLocation>
</comment>
<dbReference type="EMBL" id="BMAT01005247">
    <property type="protein sequence ID" value="GFR89705.1"/>
    <property type="molecule type" value="Genomic_DNA"/>
</dbReference>
<keyword evidence="3" id="KW-1133">Transmembrane helix</keyword>
<dbReference type="GO" id="GO:0007165">
    <property type="term" value="P:signal transduction"/>
    <property type="evidence" value="ECO:0007669"/>
    <property type="project" value="TreeGrafter"/>
</dbReference>
<dbReference type="InterPro" id="IPR028082">
    <property type="entry name" value="Peripla_BP_I"/>
</dbReference>
<dbReference type="InterPro" id="IPR001828">
    <property type="entry name" value="ANF_lig-bd_rcpt"/>
</dbReference>
<dbReference type="InterPro" id="IPR052612">
    <property type="entry name" value="ANP_Clearance_Receptor"/>
</dbReference>
<dbReference type="PANTHER" id="PTHR44755:SF8">
    <property type="entry name" value="RECEPTOR LIGAND BINDING REGION DOMAIN-CONTAINING PROTEIN"/>
    <property type="match status" value="1"/>
</dbReference>
<evidence type="ECO:0000313" key="7">
    <source>
        <dbReference type="Proteomes" id="UP000762676"/>
    </source>
</evidence>
<dbReference type="Gene3D" id="3.40.50.2300">
    <property type="match status" value="1"/>
</dbReference>
<accession>A0AAV4GZF7</accession>
<dbReference type="Proteomes" id="UP000762676">
    <property type="component" value="Unassembled WGS sequence"/>
</dbReference>
<dbReference type="GO" id="GO:0017046">
    <property type="term" value="F:peptide hormone binding"/>
    <property type="evidence" value="ECO:0007669"/>
    <property type="project" value="TreeGrafter"/>
</dbReference>
<keyword evidence="2" id="KW-0812">Transmembrane</keyword>
<keyword evidence="7" id="KW-1185">Reference proteome</keyword>
<protein>
    <submittedName>
        <fullName evidence="6">Guanylate cyclase</fullName>
    </submittedName>
</protein>
<reference evidence="6 7" key="1">
    <citation type="journal article" date="2021" name="Elife">
        <title>Chloroplast acquisition without the gene transfer in kleptoplastic sea slugs, Plakobranchus ocellatus.</title>
        <authorList>
            <person name="Maeda T."/>
            <person name="Takahashi S."/>
            <person name="Yoshida T."/>
            <person name="Shimamura S."/>
            <person name="Takaki Y."/>
            <person name="Nagai Y."/>
            <person name="Toyoda A."/>
            <person name="Suzuki Y."/>
            <person name="Arimoto A."/>
            <person name="Ishii H."/>
            <person name="Satoh N."/>
            <person name="Nishiyama T."/>
            <person name="Hasebe M."/>
            <person name="Maruyama T."/>
            <person name="Minagawa J."/>
            <person name="Obokata J."/>
            <person name="Shigenobu S."/>
        </authorList>
    </citation>
    <scope>NUCLEOTIDE SEQUENCE [LARGE SCALE GENOMIC DNA]</scope>
</reference>
<evidence type="ECO:0000259" key="5">
    <source>
        <dbReference type="Pfam" id="PF01094"/>
    </source>
</evidence>
<dbReference type="GO" id="GO:0038023">
    <property type="term" value="F:signaling receptor activity"/>
    <property type="evidence" value="ECO:0007669"/>
    <property type="project" value="TreeGrafter"/>
</dbReference>
<sequence>MKWRTWQRRLVLGCPSRVISRFVFPLLAALGTLPQVSLFVSVAVLSSTLPTGATQSLPSALKPVSSSSLPFSTSSDLTCEFDDVRRRRDKVIRIGVILPMYDADFKFGLMYTRPSFEIAREEIYSIAGLLNGYSIEFDYRDSNCSDVYGPLEGIEMYANKEVDLFIGPFCDYAVAPLARFASFWEIPIMTAGGLVEELNDKTRMYRLLTRMIPPYTQLAECVVTILMSFKYQNVGMILHQWKNPNKPLTDQWFTLEAVFLLIQRIWNPGISMEYAKTFDVSDYTEAELESHLRDLSRICRGERSRVHSVYL</sequence>
<dbReference type="PANTHER" id="PTHR44755">
    <property type="entry name" value="NATRIURETIC PEPTIDE RECEPTOR 3-RELATED"/>
    <property type="match status" value="1"/>
</dbReference>
<dbReference type="SUPFAM" id="SSF53822">
    <property type="entry name" value="Periplasmic binding protein-like I"/>
    <property type="match status" value="1"/>
</dbReference>
<dbReference type="GO" id="GO:0016020">
    <property type="term" value="C:membrane"/>
    <property type="evidence" value="ECO:0007669"/>
    <property type="project" value="UniProtKB-SubCell"/>
</dbReference>
<gene>
    <name evidence="6" type="ORF">ElyMa_002549000</name>
</gene>